<evidence type="ECO:0000256" key="1">
    <source>
        <dbReference type="SAM" id="Phobius"/>
    </source>
</evidence>
<keyword evidence="1" id="KW-0472">Membrane</keyword>
<proteinExistence type="predicted"/>
<keyword evidence="1" id="KW-1133">Transmembrane helix</keyword>
<evidence type="ECO:0000313" key="2">
    <source>
        <dbReference type="EMBL" id="MBL1073919.1"/>
    </source>
</evidence>
<dbReference type="RefSeq" id="WP_201944556.1">
    <property type="nucleotide sequence ID" value="NZ_JAERRJ010000002.1"/>
</dbReference>
<comment type="caution">
    <text evidence="2">The sequence shown here is derived from an EMBL/GenBank/DDBJ whole genome shotgun (WGS) entry which is preliminary data.</text>
</comment>
<feature type="transmembrane region" description="Helical" evidence="1">
    <location>
        <begin position="94"/>
        <end position="112"/>
    </location>
</feature>
<protein>
    <submittedName>
        <fullName evidence="2">Uncharacterized protein</fullName>
    </submittedName>
</protein>
<evidence type="ECO:0000313" key="3">
    <source>
        <dbReference type="Proteomes" id="UP000602198"/>
    </source>
</evidence>
<keyword evidence="3" id="KW-1185">Reference proteome</keyword>
<organism evidence="2 3">
    <name type="scientific">Nocardia acididurans</name>
    <dbReference type="NCBI Taxonomy" id="2802282"/>
    <lineage>
        <taxon>Bacteria</taxon>
        <taxon>Bacillati</taxon>
        <taxon>Actinomycetota</taxon>
        <taxon>Actinomycetes</taxon>
        <taxon>Mycobacteriales</taxon>
        <taxon>Nocardiaceae</taxon>
        <taxon>Nocardia</taxon>
    </lineage>
</organism>
<sequence>MSLPSSRYITQAGGRLAPERVRHHARLAARMAYLDTSTLLRAVAILAVLGSRIGLFVPWGGAHVLPAVVGYNFARFAVTSAPAVRRMRTTARTLALIAVPTAVWVLLTLPFSDYYGWQNVLLLNKILYLLHWQVYPLFGEQHVAALVVSPAAGVTAARLVALTRNAAVARSVRSGKPGSSRWMLLRPDRSVVSRPDRSVFHGPDLGRRLVRQFRDQQIARNRLAGKVIE</sequence>
<feature type="transmembrane region" description="Helical" evidence="1">
    <location>
        <begin position="56"/>
        <end position="74"/>
    </location>
</feature>
<gene>
    <name evidence="2" type="ORF">JK358_05885</name>
</gene>
<accession>A0ABS1M072</accession>
<dbReference type="Proteomes" id="UP000602198">
    <property type="component" value="Unassembled WGS sequence"/>
</dbReference>
<name>A0ABS1M072_9NOCA</name>
<reference evidence="2 3" key="1">
    <citation type="submission" date="2021-01" db="EMBL/GenBank/DDBJ databases">
        <title>WGS of actinomycetes isolated from Thailand.</title>
        <authorList>
            <person name="Thawai C."/>
        </authorList>
    </citation>
    <scope>NUCLEOTIDE SEQUENCE [LARGE SCALE GENOMIC DNA]</scope>
    <source>
        <strain evidence="2 3">LPG 2</strain>
    </source>
</reference>
<feature type="transmembrane region" description="Helical" evidence="1">
    <location>
        <begin position="142"/>
        <end position="161"/>
    </location>
</feature>
<keyword evidence="1" id="KW-0812">Transmembrane</keyword>
<dbReference type="EMBL" id="JAERRJ010000002">
    <property type="protein sequence ID" value="MBL1073919.1"/>
    <property type="molecule type" value="Genomic_DNA"/>
</dbReference>